<reference evidence="3 4" key="1">
    <citation type="submission" date="2021-01" db="EMBL/GenBank/DDBJ databases">
        <title>Carboxyliciviraga sp.nov., isolated from coastal sediments.</title>
        <authorList>
            <person name="Lu D."/>
            <person name="Zhang T."/>
        </authorList>
    </citation>
    <scope>NUCLEOTIDE SEQUENCE [LARGE SCALE GENOMIC DNA]</scope>
    <source>
        <strain evidence="3 4">N1Y132</strain>
    </source>
</reference>
<accession>A0ABS1HNN9</accession>
<sequence length="254" mass="29398">MFFLLSKILSFLLVPFNWCLLLLSFGLISKNKRKKRTAFIGCIFIFIIFSNTFIYQMVVKRWEYPVEPLTKDESIDYPIIILGGLSSYDNHTERIHFNEATDRLMQGLLLHKANPVRPLIISGGSAEIYFSERPEAKYLYGYLTNIGIESHKIHFETTSRNTFENALNTATLFDSLDIGKEITLVSSAFHMRRAQACFEKQNFKVHPLAAHAFTNHQALKPKDYLLPSLHTLQSWPLLIKEWMGILVYKLKGYL</sequence>
<dbReference type="InterPro" id="IPR051599">
    <property type="entry name" value="Cell_Envelope_Assoc"/>
</dbReference>
<protein>
    <submittedName>
        <fullName evidence="3">YdcF family protein</fullName>
    </submittedName>
</protein>
<dbReference type="PANTHER" id="PTHR30336:SF4">
    <property type="entry name" value="ENVELOPE BIOGENESIS FACTOR ELYC"/>
    <property type="match status" value="1"/>
</dbReference>
<keyword evidence="1" id="KW-1133">Transmembrane helix</keyword>
<dbReference type="EMBL" id="JAENRR010000051">
    <property type="protein sequence ID" value="MBK3519060.1"/>
    <property type="molecule type" value="Genomic_DNA"/>
</dbReference>
<dbReference type="Pfam" id="PF02698">
    <property type="entry name" value="DUF218"/>
    <property type="match status" value="1"/>
</dbReference>
<dbReference type="InterPro" id="IPR003848">
    <property type="entry name" value="DUF218"/>
</dbReference>
<dbReference type="CDD" id="cd06259">
    <property type="entry name" value="YdcF-like"/>
    <property type="match status" value="1"/>
</dbReference>
<evidence type="ECO:0000313" key="3">
    <source>
        <dbReference type="EMBL" id="MBK3519060.1"/>
    </source>
</evidence>
<dbReference type="InterPro" id="IPR014729">
    <property type="entry name" value="Rossmann-like_a/b/a_fold"/>
</dbReference>
<feature type="transmembrane region" description="Helical" evidence="1">
    <location>
        <begin position="38"/>
        <end position="58"/>
    </location>
</feature>
<feature type="transmembrane region" description="Helical" evidence="1">
    <location>
        <begin position="6"/>
        <end position="26"/>
    </location>
</feature>
<evidence type="ECO:0000256" key="1">
    <source>
        <dbReference type="SAM" id="Phobius"/>
    </source>
</evidence>
<keyword evidence="1" id="KW-0472">Membrane</keyword>
<gene>
    <name evidence="3" type="ORF">JIV24_17060</name>
</gene>
<evidence type="ECO:0000259" key="2">
    <source>
        <dbReference type="Pfam" id="PF02698"/>
    </source>
</evidence>
<dbReference type="RefSeq" id="WP_200466281.1">
    <property type="nucleotide sequence ID" value="NZ_JAENRR010000051.1"/>
</dbReference>
<name>A0ABS1HNN9_9BACT</name>
<proteinExistence type="predicted"/>
<dbReference type="Gene3D" id="3.40.50.620">
    <property type="entry name" value="HUPs"/>
    <property type="match status" value="1"/>
</dbReference>
<organism evidence="3 4">
    <name type="scientific">Carboxylicivirga marina</name>
    <dbReference type="NCBI Taxonomy" id="2800988"/>
    <lineage>
        <taxon>Bacteria</taxon>
        <taxon>Pseudomonadati</taxon>
        <taxon>Bacteroidota</taxon>
        <taxon>Bacteroidia</taxon>
        <taxon>Marinilabiliales</taxon>
        <taxon>Marinilabiliaceae</taxon>
        <taxon>Carboxylicivirga</taxon>
    </lineage>
</organism>
<evidence type="ECO:0000313" key="4">
    <source>
        <dbReference type="Proteomes" id="UP000605676"/>
    </source>
</evidence>
<feature type="domain" description="DUF218" evidence="2">
    <location>
        <begin position="79"/>
        <end position="244"/>
    </location>
</feature>
<dbReference type="PANTHER" id="PTHR30336">
    <property type="entry name" value="INNER MEMBRANE PROTEIN, PROBABLE PERMEASE"/>
    <property type="match status" value="1"/>
</dbReference>
<keyword evidence="1" id="KW-0812">Transmembrane</keyword>
<dbReference type="Proteomes" id="UP000605676">
    <property type="component" value="Unassembled WGS sequence"/>
</dbReference>
<comment type="caution">
    <text evidence="3">The sequence shown here is derived from an EMBL/GenBank/DDBJ whole genome shotgun (WGS) entry which is preliminary data.</text>
</comment>
<keyword evidence="4" id="KW-1185">Reference proteome</keyword>